<dbReference type="InterPro" id="IPR002656">
    <property type="entry name" value="Acyl_transf_3_dom"/>
</dbReference>
<feature type="domain" description="Acyltransferase 3" evidence="2">
    <location>
        <begin position="11"/>
        <end position="58"/>
    </location>
</feature>
<keyword evidence="3" id="KW-0808">Transferase</keyword>
<dbReference type="KEGG" id="lpil:LIP_1880"/>
<name>A0A0K2SL50_LIMPI</name>
<keyword evidence="4" id="KW-1185">Reference proteome</keyword>
<evidence type="ECO:0000313" key="4">
    <source>
        <dbReference type="Proteomes" id="UP000065807"/>
    </source>
</evidence>
<dbReference type="STRING" id="1555112.LIP_1880"/>
<dbReference type="AlphaFoldDB" id="A0A0K2SL50"/>
<dbReference type="Pfam" id="PF01757">
    <property type="entry name" value="Acyl_transf_3"/>
    <property type="match status" value="1"/>
</dbReference>
<sequence>MEPTSPMDRVRAIDLARGIRIALVVLGHTPLPAWLNGPLTTFRLPLFFLVSGYAFSWVGSSTATAWGTG</sequence>
<accession>A0A0K2SL50</accession>
<feature type="transmembrane region" description="Helical" evidence="1">
    <location>
        <begin position="46"/>
        <end position="66"/>
    </location>
</feature>
<evidence type="ECO:0000259" key="2">
    <source>
        <dbReference type="Pfam" id="PF01757"/>
    </source>
</evidence>
<keyword evidence="1" id="KW-0812">Transmembrane</keyword>
<keyword evidence="1" id="KW-1133">Transmembrane helix</keyword>
<keyword evidence="1" id="KW-0472">Membrane</keyword>
<reference evidence="4" key="1">
    <citation type="submission" date="2015-07" db="EMBL/GenBank/DDBJ databases">
        <title>Complete genome sequence and phylogenetic analysis of Limnochorda pilosa.</title>
        <authorList>
            <person name="Watanabe M."/>
            <person name="Kojima H."/>
            <person name="Fukui M."/>
        </authorList>
    </citation>
    <scope>NUCLEOTIDE SEQUENCE [LARGE SCALE GENOMIC DNA]</scope>
    <source>
        <strain evidence="4">HC45</strain>
    </source>
</reference>
<evidence type="ECO:0000313" key="3">
    <source>
        <dbReference type="EMBL" id="BAS27722.1"/>
    </source>
</evidence>
<feature type="transmembrane region" description="Helical" evidence="1">
    <location>
        <begin position="12"/>
        <end position="34"/>
    </location>
</feature>
<protein>
    <submittedName>
        <fullName evidence="3">Acyltransferase</fullName>
    </submittedName>
</protein>
<dbReference type="EMBL" id="AP014924">
    <property type="protein sequence ID" value="BAS27722.1"/>
    <property type="molecule type" value="Genomic_DNA"/>
</dbReference>
<dbReference type="Proteomes" id="UP000065807">
    <property type="component" value="Chromosome"/>
</dbReference>
<reference evidence="4" key="2">
    <citation type="journal article" date="2016" name="Int. J. Syst. Evol. Microbiol.">
        <title>Complete genome sequence and cell structure of Limnochorda pilosa, a Gram-negative spore-former within the phylum Firmicutes.</title>
        <authorList>
            <person name="Watanabe M."/>
            <person name="Kojima H."/>
            <person name="Fukui M."/>
        </authorList>
    </citation>
    <scope>NUCLEOTIDE SEQUENCE [LARGE SCALE GENOMIC DNA]</scope>
    <source>
        <strain evidence="4">HC45</strain>
    </source>
</reference>
<dbReference type="GO" id="GO:0016747">
    <property type="term" value="F:acyltransferase activity, transferring groups other than amino-acyl groups"/>
    <property type="evidence" value="ECO:0007669"/>
    <property type="project" value="InterPro"/>
</dbReference>
<dbReference type="OrthoDB" id="6623990at2"/>
<dbReference type="RefSeq" id="WP_068136968.1">
    <property type="nucleotide sequence ID" value="NZ_AP014924.1"/>
</dbReference>
<keyword evidence="3" id="KW-0012">Acyltransferase</keyword>
<gene>
    <name evidence="3" type="ORF">LIP_1880</name>
</gene>
<evidence type="ECO:0000256" key="1">
    <source>
        <dbReference type="SAM" id="Phobius"/>
    </source>
</evidence>
<proteinExistence type="predicted"/>
<organism evidence="3 4">
    <name type="scientific">Limnochorda pilosa</name>
    <dbReference type="NCBI Taxonomy" id="1555112"/>
    <lineage>
        <taxon>Bacteria</taxon>
        <taxon>Bacillati</taxon>
        <taxon>Bacillota</taxon>
        <taxon>Limnochordia</taxon>
        <taxon>Limnochordales</taxon>
        <taxon>Limnochordaceae</taxon>
        <taxon>Limnochorda</taxon>
    </lineage>
</organism>